<dbReference type="PANTHER" id="PTHR30408">
    <property type="entry name" value="TYPE-1 RESTRICTION ENZYME ECOKI SPECIFICITY PROTEIN"/>
    <property type="match status" value="1"/>
</dbReference>
<keyword evidence="3" id="KW-0238">DNA-binding</keyword>
<comment type="caution">
    <text evidence="5">The sequence shown here is derived from an EMBL/GenBank/DDBJ whole genome shotgun (WGS) entry which is preliminary data.</text>
</comment>
<organism evidence="5 6">
    <name type="scientific">bacterium (Candidatus Ratteibacteria) CG01_land_8_20_14_3_00_40_19</name>
    <dbReference type="NCBI Taxonomy" id="2014290"/>
    <lineage>
        <taxon>Bacteria</taxon>
        <taxon>Candidatus Ratteibacteria</taxon>
    </lineage>
</organism>
<evidence type="ECO:0000256" key="3">
    <source>
        <dbReference type="ARBA" id="ARBA00023125"/>
    </source>
</evidence>
<comment type="similarity">
    <text evidence="1">Belongs to the type-I restriction system S methylase family.</text>
</comment>
<dbReference type="InterPro" id="IPR052021">
    <property type="entry name" value="Type-I_RS_S_subunit"/>
</dbReference>
<dbReference type="PANTHER" id="PTHR30408:SF12">
    <property type="entry name" value="TYPE I RESTRICTION ENZYME MJAVIII SPECIFICITY SUBUNIT"/>
    <property type="match status" value="1"/>
</dbReference>
<dbReference type="Gene3D" id="1.10.287.1120">
    <property type="entry name" value="Bipartite methylase S protein"/>
    <property type="match status" value="1"/>
</dbReference>
<dbReference type="EMBL" id="PETL01000338">
    <property type="protein sequence ID" value="PIV63505.1"/>
    <property type="molecule type" value="Genomic_DNA"/>
</dbReference>
<dbReference type="GO" id="GO:0003677">
    <property type="term" value="F:DNA binding"/>
    <property type="evidence" value="ECO:0007669"/>
    <property type="project" value="UniProtKB-KW"/>
</dbReference>
<dbReference type="Pfam" id="PF01420">
    <property type="entry name" value="Methylase_S"/>
    <property type="match status" value="2"/>
</dbReference>
<protein>
    <recommendedName>
        <fullName evidence="4">Type I restriction modification DNA specificity domain-containing protein</fullName>
    </recommendedName>
</protein>
<dbReference type="CDD" id="cd17286">
    <property type="entry name" value="RMtype1_S_Lla161ORF747P_TRD1-CR1_like"/>
    <property type="match status" value="1"/>
</dbReference>
<dbReference type="Proteomes" id="UP000228886">
    <property type="component" value="Unassembled WGS sequence"/>
</dbReference>
<evidence type="ECO:0000256" key="2">
    <source>
        <dbReference type="ARBA" id="ARBA00022747"/>
    </source>
</evidence>
<evidence type="ECO:0000313" key="6">
    <source>
        <dbReference type="Proteomes" id="UP000228886"/>
    </source>
</evidence>
<dbReference type="InterPro" id="IPR044946">
    <property type="entry name" value="Restrct_endonuc_typeI_TRD_sf"/>
</dbReference>
<feature type="domain" description="Type I restriction modification DNA specificity" evidence="4">
    <location>
        <begin position="19"/>
        <end position="161"/>
    </location>
</feature>
<dbReference type="AlphaFoldDB" id="A0A2M7E731"/>
<dbReference type="SUPFAM" id="SSF116734">
    <property type="entry name" value="DNA methylase specificity domain"/>
    <property type="match status" value="2"/>
</dbReference>
<evidence type="ECO:0000313" key="5">
    <source>
        <dbReference type="EMBL" id="PIV63505.1"/>
    </source>
</evidence>
<proteinExistence type="inferred from homology"/>
<reference evidence="6" key="1">
    <citation type="submission" date="2017-09" db="EMBL/GenBank/DDBJ databases">
        <title>Depth-based differentiation of microbial function through sediment-hosted aquifers and enrichment of novel symbionts in the deep terrestrial subsurface.</title>
        <authorList>
            <person name="Probst A.J."/>
            <person name="Ladd B."/>
            <person name="Jarett J.K."/>
            <person name="Geller-Mcgrath D.E."/>
            <person name="Sieber C.M.K."/>
            <person name="Emerson J.B."/>
            <person name="Anantharaman K."/>
            <person name="Thomas B.C."/>
            <person name="Malmstrom R."/>
            <person name="Stieglmeier M."/>
            <person name="Klingl A."/>
            <person name="Woyke T."/>
            <person name="Ryan C.M."/>
            <person name="Banfield J.F."/>
        </authorList>
    </citation>
    <scope>NUCLEOTIDE SEQUENCE [LARGE SCALE GENOMIC DNA]</scope>
</reference>
<sequence>MNSQKVNSSYKQSPIGRIPKEWEIIKTDDFLSLEYGKGLTERERGGGIFPVFGSNGIVGYHSKYLIKGPGIVVGRKGTIGAITWTDENFWPIDTTYYIELKNIEIDMKWLFYKLTSLKLDKLNMATGTPGLNRNLVYSLKTALPSRPEQQKIAEVLSAVDEGIGKVDEVIKKTERLKKGLMQKLLTEGIGHREFKDSEIGKIPKEWEVEKLSGIGEIITGTTPSTKIEEYWGEGHPFVTPTDFSDKKYVDKTERYVTQKGIKKARIIPKNSVMVTCIASVGEISMASMECITNQQINTIVCNNGINPHYVYYIMLFRKNILKRWAGITTSPIIKKSLFEKFPLPLPPLPEQQKIAGILADVDKKVELERERKGKLERIKKGLMSDLLSGRKRVKI</sequence>
<dbReference type="CDD" id="cd17267">
    <property type="entry name" value="RMtype1_S_EcoAO83I-TRD1-CR1_like"/>
    <property type="match status" value="1"/>
</dbReference>
<evidence type="ECO:0000259" key="4">
    <source>
        <dbReference type="Pfam" id="PF01420"/>
    </source>
</evidence>
<keyword evidence="2" id="KW-0680">Restriction system</keyword>
<feature type="domain" description="Type I restriction modification DNA specificity" evidence="4">
    <location>
        <begin position="203"/>
        <end position="377"/>
    </location>
</feature>
<accession>A0A2M7E731</accession>
<gene>
    <name evidence="5" type="ORF">COS11_07070</name>
</gene>
<dbReference type="GO" id="GO:0009307">
    <property type="term" value="P:DNA restriction-modification system"/>
    <property type="evidence" value="ECO:0007669"/>
    <property type="project" value="UniProtKB-KW"/>
</dbReference>
<name>A0A2M7E731_9BACT</name>
<dbReference type="Gene3D" id="3.90.220.20">
    <property type="entry name" value="DNA methylase specificity domains"/>
    <property type="match status" value="2"/>
</dbReference>
<evidence type="ECO:0000256" key="1">
    <source>
        <dbReference type="ARBA" id="ARBA00010923"/>
    </source>
</evidence>
<dbReference type="InterPro" id="IPR000055">
    <property type="entry name" value="Restrct_endonuc_typeI_TRD"/>
</dbReference>